<keyword evidence="4" id="KW-0963">Cytoplasm</keyword>
<keyword evidence="2 4" id="KW-0396">Initiation factor</keyword>
<comment type="subunit">
    <text evidence="4">Component of the 30S ribosomal translation pre-initiation complex which assembles on the 30S ribosome in the order IF-2 and IF-3, IF-1 and N-formylmethionyl-tRNA(fMet); mRNA recruitment can occur at any time during PIC assembly.</text>
</comment>
<dbReference type="FunFam" id="2.40.50.140:FF:000002">
    <property type="entry name" value="Translation initiation factor IF-1"/>
    <property type="match status" value="1"/>
</dbReference>
<dbReference type="Gene3D" id="2.40.50.140">
    <property type="entry name" value="Nucleic acid-binding proteins"/>
    <property type="match status" value="1"/>
</dbReference>
<accession>A0A1G2QZM5</accession>
<keyword evidence="4" id="KW-0699">rRNA-binding</keyword>
<evidence type="ECO:0000256" key="5">
    <source>
        <dbReference type="NCBIfam" id="TIGR00008"/>
    </source>
</evidence>
<dbReference type="GO" id="GO:0005829">
    <property type="term" value="C:cytosol"/>
    <property type="evidence" value="ECO:0007669"/>
    <property type="project" value="TreeGrafter"/>
</dbReference>
<comment type="subcellular location">
    <subcellularLocation>
        <location evidence="4">Cytoplasm</location>
    </subcellularLocation>
</comment>
<evidence type="ECO:0000313" key="8">
    <source>
        <dbReference type="Proteomes" id="UP000178092"/>
    </source>
</evidence>
<dbReference type="InterPro" id="IPR004368">
    <property type="entry name" value="TIF_IF1"/>
</dbReference>
<evidence type="ECO:0000313" key="7">
    <source>
        <dbReference type="EMBL" id="OHA65281.1"/>
    </source>
</evidence>
<dbReference type="InterPro" id="IPR006196">
    <property type="entry name" value="RNA-binding_domain_S1_IF1"/>
</dbReference>
<comment type="similarity">
    <text evidence="1 4">Belongs to the IF-1 family.</text>
</comment>
<comment type="caution">
    <text evidence="7">The sequence shown here is derived from an EMBL/GenBank/DDBJ whole genome shotgun (WGS) entry which is preliminary data.</text>
</comment>
<dbReference type="HAMAP" id="MF_00075">
    <property type="entry name" value="IF_1"/>
    <property type="match status" value="1"/>
</dbReference>
<evidence type="ECO:0000256" key="3">
    <source>
        <dbReference type="ARBA" id="ARBA00022917"/>
    </source>
</evidence>
<dbReference type="PROSITE" id="PS50832">
    <property type="entry name" value="S1_IF1_TYPE"/>
    <property type="match status" value="1"/>
</dbReference>
<gene>
    <name evidence="4" type="primary">infA</name>
    <name evidence="7" type="ORF">A3C04_03180</name>
</gene>
<evidence type="ECO:0000256" key="2">
    <source>
        <dbReference type="ARBA" id="ARBA00022540"/>
    </source>
</evidence>
<dbReference type="Pfam" id="PF01176">
    <property type="entry name" value="eIF-1a"/>
    <property type="match status" value="1"/>
</dbReference>
<sequence>MTNSGDNELRKTGLVLEALPSLKFRVKLDETGEEILAYAAGKLRMHKIRILPGDKVTVEMTPYDAKRGRIVYRGVSRY</sequence>
<evidence type="ECO:0000259" key="6">
    <source>
        <dbReference type="PROSITE" id="PS50832"/>
    </source>
</evidence>
<dbReference type="PANTHER" id="PTHR33370">
    <property type="entry name" value="TRANSLATION INITIATION FACTOR IF-1, CHLOROPLASTIC"/>
    <property type="match status" value="1"/>
</dbReference>
<keyword evidence="3 4" id="KW-0648">Protein biosynthesis</keyword>
<dbReference type="AlphaFoldDB" id="A0A1G2QZM5"/>
<dbReference type="PANTHER" id="PTHR33370:SF1">
    <property type="entry name" value="TRANSLATION INITIATION FACTOR IF-1, CHLOROPLASTIC"/>
    <property type="match status" value="1"/>
</dbReference>
<dbReference type="SUPFAM" id="SSF50249">
    <property type="entry name" value="Nucleic acid-binding proteins"/>
    <property type="match status" value="1"/>
</dbReference>
<proteinExistence type="inferred from homology"/>
<organism evidence="7 8">
    <name type="scientific">Candidatus Wildermuthbacteria bacterium RIFCSPHIGHO2_02_FULL_45_25</name>
    <dbReference type="NCBI Taxonomy" id="1802450"/>
    <lineage>
        <taxon>Bacteria</taxon>
        <taxon>Candidatus Wildermuthiibacteriota</taxon>
    </lineage>
</organism>
<name>A0A1G2QZM5_9BACT</name>
<dbReference type="GO" id="GO:0019843">
    <property type="term" value="F:rRNA binding"/>
    <property type="evidence" value="ECO:0007669"/>
    <property type="project" value="UniProtKB-UniRule"/>
</dbReference>
<keyword evidence="4" id="KW-0694">RNA-binding</keyword>
<feature type="domain" description="S1-like" evidence="6">
    <location>
        <begin position="1"/>
        <end position="75"/>
    </location>
</feature>
<dbReference type="CDD" id="cd04451">
    <property type="entry name" value="S1_IF1"/>
    <property type="match status" value="1"/>
</dbReference>
<dbReference type="InterPro" id="IPR012340">
    <property type="entry name" value="NA-bd_OB-fold"/>
</dbReference>
<protein>
    <recommendedName>
        <fullName evidence="4 5">Translation initiation factor IF-1</fullName>
    </recommendedName>
</protein>
<reference evidence="7 8" key="1">
    <citation type="journal article" date="2016" name="Nat. Commun.">
        <title>Thousands of microbial genomes shed light on interconnected biogeochemical processes in an aquifer system.</title>
        <authorList>
            <person name="Anantharaman K."/>
            <person name="Brown C.T."/>
            <person name="Hug L.A."/>
            <person name="Sharon I."/>
            <person name="Castelle C.J."/>
            <person name="Probst A.J."/>
            <person name="Thomas B.C."/>
            <person name="Singh A."/>
            <person name="Wilkins M.J."/>
            <person name="Karaoz U."/>
            <person name="Brodie E.L."/>
            <person name="Williams K.H."/>
            <person name="Hubbard S.S."/>
            <person name="Banfield J.F."/>
        </authorList>
    </citation>
    <scope>NUCLEOTIDE SEQUENCE [LARGE SCALE GENOMIC DNA]</scope>
</reference>
<evidence type="ECO:0000256" key="1">
    <source>
        <dbReference type="ARBA" id="ARBA00010939"/>
    </source>
</evidence>
<dbReference type="EMBL" id="MHTV01000045">
    <property type="protein sequence ID" value="OHA65281.1"/>
    <property type="molecule type" value="Genomic_DNA"/>
</dbReference>
<dbReference type="GO" id="GO:0003743">
    <property type="term" value="F:translation initiation factor activity"/>
    <property type="evidence" value="ECO:0007669"/>
    <property type="project" value="UniProtKB-UniRule"/>
</dbReference>
<dbReference type="NCBIfam" id="TIGR00008">
    <property type="entry name" value="infA"/>
    <property type="match status" value="1"/>
</dbReference>
<evidence type="ECO:0000256" key="4">
    <source>
        <dbReference type="HAMAP-Rule" id="MF_00075"/>
    </source>
</evidence>
<comment type="function">
    <text evidence="4">One of the essential components for the initiation of protein synthesis. Stabilizes the binding of IF-2 and IF-3 on the 30S subunit to which N-formylmethionyl-tRNA(fMet) subsequently binds. Helps modulate mRNA selection, yielding the 30S pre-initiation complex (PIC). Upon addition of the 50S ribosomal subunit IF-1, IF-2 and IF-3 are released leaving the mature 70S translation initiation complex.</text>
</comment>
<dbReference type="GO" id="GO:0043022">
    <property type="term" value="F:ribosome binding"/>
    <property type="evidence" value="ECO:0007669"/>
    <property type="project" value="UniProtKB-UniRule"/>
</dbReference>
<dbReference type="Proteomes" id="UP000178092">
    <property type="component" value="Unassembled WGS sequence"/>
</dbReference>